<keyword evidence="12" id="KW-0670">Pyruvate</keyword>
<dbReference type="GO" id="GO:0008760">
    <property type="term" value="F:UDP-N-acetylglucosamine 1-carboxyvinyltransferase activity"/>
    <property type="evidence" value="ECO:0007669"/>
    <property type="project" value="UniProtKB-UniRule"/>
</dbReference>
<dbReference type="PANTHER" id="PTHR43783">
    <property type="entry name" value="UDP-N-ACETYLGLUCOSAMINE 1-CARBOXYVINYLTRANSFERASE"/>
    <property type="match status" value="1"/>
</dbReference>
<dbReference type="SUPFAM" id="SSF55205">
    <property type="entry name" value="EPT/RTPC-like"/>
    <property type="match status" value="1"/>
</dbReference>
<dbReference type="PATRIC" id="fig|1458461.3.peg.2051"/>
<comment type="pathway">
    <text evidence="2 12">Cell wall biogenesis; peptidoglycan biosynthesis.</text>
</comment>
<comment type="caution">
    <text evidence="12">Lacks conserved residue(s) required for the propagation of feature annotation.</text>
</comment>
<evidence type="ECO:0000256" key="12">
    <source>
        <dbReference type="HAMAP-Rule" id="MF_00111"/>
    </source>
</evidence>
<evidence type="ECO:0000256" key="4">
    <source>
        <dbReference type="ARBA" id="ARBA00022618"/>
    </source>
</evidence>
<keyword evidence="4 12" id="KW-0132">Cell division</keyword>
<dbReference type="CDD" id="cd01555">
    <property type="entry name" value="UdpNAET"/>
    <property type="match status" value="1"/>
</dbReference>
<feature type="binding site" evidence="12">
    <location>
        <begin position="22"/>
        <end position="23"/>
    </location>
    <ligand>
        <name>phosphoenolpyruvate</name>
        <dbReference type="ChEBI" id="CHEBI:58702"/>
    </ligand>
</feature>
<dbReference type="InterPro" id="IPR013792">
    <property type="entry name" value="RNA3'P_cycl/enolpyr_Trfase_a/b"/>
</dbReference>
<evidence type="ECO:0000313" key="15">
    <source>
        <dbReference type="Proteomes" id="UP000032160"/>
    </source>
</evidence>
<evidence type="ECO:0000256" key="1">
    <source>
        <dbReference type="ARBA" id="ARBA00004496"/>
    </source>
</evidence>
<dbReference type="InterPro" id="IPR005750">
    <property type="entry name" value="UDP_GlcNAc_COvinyl_MurA"/>
</dbReference>
<accession>X5M9L6</accession>
<dbReference type="KEGG" id="pect:BN1012_Phect2045"/>
<evidence type="ECO:0000259" key="13">
    <source>
        <dbReference type="Pfam" id="PF00275"/>
    </source>
</evidence>
<keyword evidence="15" id="KW-1185">Reference proteome</keyword>
<dbReference type="EC" id="2.5.1.7" evidence="12"/>
<dbReference type="AlphaFoldDB" id="X5M9L6"/>
<feature type="modified residue" description="2-(S-cysteinyl)pyruvic acid O-phosphothioketal" evidence="12">
    <location>
        <position position="155"/>
    </location>
</feature>
<evidence type="ECO:0000256" key="6">
    <source>
        <dbReference type="ARBA" id="ARBA00022960"/>
    </source>
</evidence>
<feature type="domain" description="Enolpyruvate transferase" evidence="13">
    <location>
        <begin position="7"/>
        <end position="72"/>
    </location>
</feature>
<dbReference type="InterPro" id="IPR036968">
    <property type="entry name" value="Enolpyruvate_Tfrase_sf"/>
</dbReference>
<dbReference type="HOGENOM" id="CLU_027387_0_0_5"/>
<dbReference type="UniPathway" id="UPA00219"/>
<dbReference type="NCBIfam" id="NF006873">
    <property type="entry name" value="PRK09369.1"/>
    <property type="match status" value="1"/>
</dbReference>
<feature type="binding site" evidence="12">
    <location>
        <begin position="160"/>
        <end position="164"/>
    </location>
    <ligand>
        <name>UDP-N-acetyl-alpha-D-glucosamine</name>
        <dbReference type="ChEBI" id="CHEBI:57705"/>
    </ligand>
</feature>
<dbReference type="NCBIfam" id="TIGR01072">
    <property type="entry name" value="murA"/>
    <property type="match status" value="1"/>
</dbReference>
<gene>
    <name evidence="12" type="primary">murA</name>
    <name evidence="14" type="ORF">BN1012_Phect2045</name>
</gene>
<comment type="similarity">
    <text evidence="10 12">Belongs to the EPSP synthase family. MurA subfamily.</text>
</comment>
<dbReference type="STRING" id="1458461.BN1012_Phect2045"/>
<feature type="binding site" evidence="12">
    <location>
        <position position="345"/>
    </location>
    <ligand>
        <name>UDP-N-acetyl-alpha-D-glucosamine</name>
        <dbReference type="ChEBI" id="CHEBI:57705"/>
    </ligand>
</feature>
<dbReference type="GO" id="GO:0009252">
    <property type="term" value="P:peptidoglycan biosynthetic process"/>
    <property type="evidence" value="ECO:0007669"/>
    <property type="project" value="UniProtKB-UniRule"/>
</dbReference>
<dbReference type="Proteomes" id="UP000032160">
    <property type="component" value="Chromosome I"/>
</dbReference>
<dbReference type="HAMAP" id="MF_00111">
    <property type="entry name" value="MurA"/>
    <property type="match status" value="1"/>
</dbReference>
<comment type="subcellular location">
    <subcellularLocation>
        <location evidence="1 12">Cytoplasm</location>
    </subcellularLocation>
</comment>
<keyword evidence="3 12" id="KW-0963">Cytoplasm</keyword>
<keyword evidence="7 12" id="KW-0573">Peptidoglycan synthesis</keyword>
<evidence type="ECO:0000256" key="5">
    <source>
        <dbReference type="ARBA" id="ARBA00022679"/>
    </source>
</evidence>
<evidence type="ECO:0000313" key="14">
    <source>
        <dbReference type="EMBL" id="CDO60258.1"/>
    </source>
</evidence>
<evidence type="ECO:0000256" key="3">
    <source>
        <dbReference type="ARBA" id="ARBA00022490"/>
    </source>
</evidence>
<dbReference type="EMBL" id="HG966617">
    <property type="protein sequence ID" value="CDO60258.1"/>
    <property type="molecule type" value="Genomic_DNA"/>
</dbReference>
<dbReference type="InterPro" id="IPR001986">
    <property type="entry name" value="Enolpyruvate_Tfrase_dom"/>
</dbReference>
<feature type="active site" description="Proton donor" evidence="12">
    <location>
        <position position="155"/>
    </location>
</feature>
<dbReference type="GO" id="GO:0071555">
    <property type="term" value="P:cell wall organization"/>
    <property type="evidence" value="ECO:0007669"/>
    <property type="project" value="UniProtKB-KW"/>
</dbReference>
<feature type="binding site" evidence="12">
    <location>
        <position position="367"/>
    </location>
    <ligand>
        <name>UDP-N-acetyl-alpha-D-glucosamine</name>
        <dbReference type="ChEBI" id="CHEBI:57705"/>
    </ligand>
</feature>
<comment type="catalytic activity">
    <reaction evidence="11 12">
        <text>phosphoenolpyruvate + UDP-N-acetyl-alpha-D-glucosamine = UDP-N-acetyl-3-O-(1-carboxyvinyl)-alpha-D-glucosamine + phosphate</text>
        <dbReference type="Rhea" id="RHEA:18681"/>
        <dbReference type="ChEBI" id="CHEBI:43474"/>
        <dbReference type="ChEBI" id="CHEBI:57705"/>
        <dbReference type="ChEBI" id="CHEBI:58702"/>
        <dbReference type="ChEBI" id="CHEBI:68483"/>
        <dbReference type="EC" id="2.5.1.7"/>
    </reaction>
</comment>
<evidence type="ECO:0000256" key="7">
    <source>
        <dbReference type="ARBA" id="ARBA00022984"/>
    </source>
</evidence>
<reference evidence="14 15" key="1">
    <citation type="journal article" date="2014" name="Front. Genet.">
        <title>Genome and metabolic network of "Candidatus Phaeomarinobacter ectocarpi" Ec32, a new candidate genus of Alphaproteobacteria frequently associated with brown algae.</title>
        <authorList>
            <person name="Dittami S.M."/>
            <person name="Barbeyron T."/>
            <person name="Boyen C."/>
            <person name="Cambefort J."/>
            <person name="Collet G."/>
            <person name="Delage L."/>
            <person name="Gobet A."/>
            <person name="Groisillier A."/>
            <person name="Leblanc C."/>
            <person name="Michel G."/>
            <person name="Scornet D."/>
            <person name="Siegel A."/>
            <person name="Tapia J.E."/>
            <person name="Tonon T."/>
        </authorList>
    </citation>
    <scope>NUCLEOTIDE SEQUENCE [LARGE SCALE GENOMIC DNA]</scope>
    <source>
        <strain evidence="14 15">Ec32</strain>
    </source>
</reference>
<evidence type="ECO:0000256" key="8">
    <source>
        <dbReference type="ARBA" id="ARBA00023306"/>
    </source>
</evidence>
<evidence type="ECO:0000256" key="10">
    <source>
        <dbReference type="ARBA" id="ARBA00038367"/>
    </source>
</evidence>
<dbReference type="PANTHER" id="PTHR43783:SF1">
    <property type="entry name" value="UDP-N-ACETYLGLUCOSAMINE 1-CARBOXYVINYLTRANSFERASE"/>
    <property type="match status" value="1"/>
</dbReference>
<dbReference type="GO" id="GO:0005737">
    <property type="term" value="C:cytoplasm"/>
    <property type="evidence" value="ECO:0007669"/>
    <property type="project" value="UniProtKB-SubCell"/>
</dbReference>
<dbReference type="Pfam" id="PF00275">
    <property type="entry name" value="EPSP_synthase"/>
    <property type="match status" value="2"/>
</dbReference>
<feature type="domain" description="Enolpyruvate transferase" evidence="13">
    <location>
        <begin position="114"/>
        <end position="446"/>
    </location>
</feature>
<dbReference type="InterPro" id="IPR050068">
    <property type="entry name" value="MurA_subfamily"/>
</dbReference>
<dbReference type="GO" id="GO:0051301">
    <property type="term" value="P:cell division"/>
    <property type="evidence" value="ECO:0007669"/>
    <property type="project" value="UniProtKB-KW"/>
</dbReference>
<keyword evidence="5 12" id="KW-0808">Transferase</keyword>
<dbReference type="RefSeq" id="WP_043948357.1">
    <property type="nucleotide sequence ID" value="NZ_HG966617.1"/>
</dbReference>
<organism evidence="14 15">
    <name type="scientific">Candidatus Phaeomarinibacter ectocarpi</name>
    <dbReference type="NCBI Taxonomy" id="1458461"/>
    <lineage>
        <taxon>Bacteria</taxon>
        <taxon>Pseudomonadati</taxon>
        <taxon>Pseudomonadota</taxon>
        <taxon>Alphaproteobacteria</taxon>
        <taxon>Hyphomicrobiales</taxon>
        <taxon>Parvibaculaceae</taxon>
        <taxon>Candidatus Phaeomarinibacter</taxon>
    </lineage>
</organism>
<dbReference type="OrthoDB" id="9803760at2"/>
<keyword evidence="8 12" id="KW-0131">Cell cycle</keyword>
<evidence type="ECO:0000256" key="11">
    <source>
        <dbReference type="ARBA" id="ARBA00047527"/>
    </source>
</evidence>
<protein>
    <recommendedName>
        <fullName evidence="12">UDP-N-acetylglucosamine 1-carboxyvinyltransferase</fullName>
        <ecNumber evidence="12">2.5.1.7</ecNumber>
    </recommendedName>
    <alternativeName>
        <fullName evidence="12">Enoylpyruvate transferase</fullName>
    </alternativeName>
    <alternativeName>
        <fullName evidence="12">UDP-N-acetylglucosamine enolpyruvyl transferase</fullName>
        <shortName evidence="12">EPT</shortName>
    </alternativeName>
</protein>
<keyword evidence="6 12" id="KW-0133">Cell shape</keyword>
<proteinExistence type="inferred from homology"/>
<comment type="function">
    <text evidence="12">Cell wall formation. Adds enolpyruvyl to UDP-N-acetylglucosamine.</text>
</comment>
<sequence length="458" mass="48240">MDRIRLTGGYELNGTIPISGAKNAALPLMIASLLTDEPLVLTNLPRLTDIATLARLLAELGVEIDVMNSSGEWETLTSRTEGRLSLGADQAKRLAGFGPDTKYRPGGRTLRLTAKKIESTHADYELVSRMRASFWVLGPLLGRCGEADVSLPGGCAIGTRPVDLHLQGLEKLGANIELDKGYVIASTKGGLKGAEIRFSMPSVGATHNVLMAAVLAKGETVIENAAREPEITNLAECLVAMGAKIDGIGTSTLRITGVDKLHGAEVAVICDRIEAGTYAMAAGMTGGDVTLTGADPALFEAALQALSAAGVTVDHTDKGIRITRSGTPLTPVDIVTQPYPAFPTDLQAQFMALMTMADGNAQMTETIFENRFMHVQELARLGALVSLHGDRAIVSGVKALRGAPVMATDLRASVSLVIAGLAAEGETTISRVYHLDRGFERLEDKLSACGADISRLPG</sequence>
<dbReference type="GO" id="GO:0019277">
    <property type="term" value="P:UDP-N-acetylgalactosamine biosynthetic process"/>
    <property type="evidence" value="ECO:0007669"/>
    <property type="project" value="InterPro"/>
</dbReference>
<name>X5M9L6_9HYPH</name>
<evidence type="ECO:0000256" key="9">
    <source>
        <dbReference type="ARBA" id="ARBA00023316"/>
    </source>
</evidence>
<evidence type="ECO:0000256" key="2">
    <source>
        <dbReference type="ARBA" id="ARBA00004752"/>
    </source>
</evidence>
<keyword evidence="9 12" id="KW-0961">Cell wall biogenesis/degradation</keyword>
<feature type="binding site" evidence="12">
    <location>
        <position position="131"/>
    </location>
    <ligand>
        <name>UDP-N-acetyl-alpha-D-glucosamine</name>
        <dbReference type="ChEBI" id="CHEBI:57705"/>
    </ligand>
</feature>
<dbReference type="Gene3D" id="3.65.10.10">
    <property type="entry name" value="Enolpyruvate transferase domain"/>
    <property type="match status" value="2"/>
</dbReference>
<dbReference type="GO" id="GO:0008360">
    <property type="term" value="P:regulation of cell shape"/>
    <property type="evidence" value="ECO:0007669"/>
    <property type="project" value="UniProtKB-KW"/>
</dbReference>